<dbReference type="FunFam" id="3.30.70.250:FF:000001">
    <property type="entry name" value="Malonyl CoA-acyl carrier protein transacylase"/>
    <property type="match status" value="1"/>
</dbReference>
<feature type="active site" evidence="5">
    <location>
        <position position="90"/>
    </location>
</feature>
<protein>
    <recommendedName>
        <fullName evidence="4">Malonyl CoA-acyl carrier protein transacylase</fullName>
        <ecNumber evidence="4">2.3.1.39</ecNumber>
    </recommendedName>
</protein>
<feature type="active site" evidence="5">
    <location>
        <position position="200"/>
    </location>
</feature>
<feature type="domain" description="Malonyl-CoA:ACP transacylase (MAT)" evidence="6">
    <location>
        <begin position="6"/>
        <end position="305"/>
    </location>
</feature>
<dbReference type="PANTHER" id="PTHR42681:SF1">
    <property type="entry name" value="MALONYL-COA-ACYL CARRIER PROTEIN TRANSACYLASE, MITOCHONDRIAL"/>
    <property type="match status" value="1"/>
</dbReference>
<dbReference type="PANTHER" id="PTHR42681">
    <property type="entry name" value="MALONYL-COA-ACYL CARRIER PROTEIN TRANSACYLASE, MITOCHONDRIAL"/>
    <property type="match status" value="1"/>
</dbReference>
<dbReference type="GO" id="GO:0004314">
    <property type="term" value="F:[acyl-carrier-protein] S-malonyltransferase activity"/>
    <property type="evidence" value="ECO:0007669"/>
    <property type="project" value="UniProtKB-EC"/>
</dbReference>
<dbReference type="Pfam" id="PF00698">
    <property type="entry name" value="Acyl_transf_1"/>
    <property type="match status" value="1"/>
</dbReference>
<dbReference type="GO" id="GO:0006633">
    <property type="term" value="P:fatty acid biosynthetic process"/>
    <property type="evidence" value="ECO:0007669"/>
    <property type="project" value="TreeGrafter"/>
</dbReference>
<keyword evidence="8" id="KW-1185">Reference proteome</keyword>
<dbReference type="Proteomes" id="UP000255367">
    <property type="component" value="Unassembled WGS sequence"/>
</dbReference>
<keyword evidence="2 4" id="KW-0012">Acyltransferase</keyword>
<sequence>MKTAFVFPGQGSQKVGMLQDLYNEYDIVKQRFAEADEALGYSISKLCFEGPDTELVKTANTQPAILTASVACYEVLKEKGFTPDIVGGHSLGEYSALVAAGVLDFKDAVYVVHKRGEFMQDAVPLGEGAMAAILALPREEVVAICEKVNNEVGSVQAVNFNCPGQIVIAGATAAVEKAAEEMKAAGAKRAVMLPVSAPFHSRLMEPAAARLKDELDKITVKNAEIPVVVNVTGKILTDATAIKESLVVQAAHPVLWEDCVATMINEGVGAFVEVGPGKVLTGFTKKINKEMQLANVEDVDSLAKTLEFLQGVR</sequence>
<dbReference type="InterPro" id="IPR004410">
    <property type="entry name" value="Malonyl_CoA-ACP_transAc_FabD"/>
</dbReference>
<dbReference type="EMBL" id="UHIO01000001">
    <property type="protein sequence ID" value="SUP39724.1"/>
    <property type="molecule type" value="Genomic_DNA"/>
</dbReference>
<dbReference type="EC" id="2.3.1.39" evidence="4"/>
<evidence type="ECO:0000256" key="4">
    <source>
        <dbReference type="PIRNR" id="PIRNR000446"/>
    </source>
</evidence>
<evidence type="ECO:0000313" key="7">
    <source>
        <dbReference type="EMBL" id="SUP39724.1"/>
    </source>
</evidence>
<dbReference type="InterPro" id="IPR001227">
    <property type="entry name" value="Ac_transferase_dom_sf"/>
</dbReference>
<evidence type="ECO:0000259" key="6">
    <source>
        <dbReference type="SMART" id="SM00827"/>
    </source>
</evidence>
<dbReference type="SUPFAM" id="SSF52151">
    <property type="entry name" value="FabD/lysophospholipase-like"/>
    <property type="match status" value="1"/>
</dbReference>
<evidence type="ECO:0000256" key="5">
    <source>
        <dbReference type="PIRSR" id="PIRSR000446-1"/>
    </source>
</evidence>
<dbReference type="SUPFAM" id="SSF55048">
    <property type="entry name" value="Probable ACP-binding domain of malonyl-CoA ACP transacylase"/>
    <property type="match status" value="1"/>
</dbReference>
<comment type="catalytic activity">
    <reaction evidence="3 4">
        <text>holo-[ACP] + malonyl-CoA = malonyl-[ACP] + CoA</text>
        <dbReference type="Rhea" id="RHEA:41792"/>
        <dbReference type="Rhea" id="RHEA-COMP:9623"/>
        <dbReference type="Rhea" id="RHEA-COMP:9685"/>
        <dbReference type="ChEBI" id="CHEBI:57287"/>
        <dbReference type="ChEBI" id="CHEBI:57384"/>
        <dbReference type="ChEBI" id="CHEBI:64479"/>
        <dbReference type="ChEBI" id="CHEBI:78449"/>
        <dbReference type="EC" id="2.3.1.39"/>
    </reaction>
</comment>
<name>A0A380NFE0_9FIRM</name>
<comment type="similarity">
    <text evidence="4">Belongs to the fabD family.</text>
</comment>
<accession>A0A380NFE0</accession>
<dbReference type="OrthoDB" id="9805460at2"/>
<dbReference type="InterPro" id="IPR014043">
    <property type="entry name" value="Acyl_transferase_dom"/>
</dbReference>
<evidence type="ECO:0000256" key="3">
    <source>
        <dbReference type="ARBA" id="ARBA00048462"/>
    </source>
</evidence>
<organism evidence="7 8">
    <name type="scientific">Veillonella criceti</name>
    <dbReference type="NCBI Taxonomy" id="103891"/>
    <lineage>
        <taxon>Bacteria</taxon>
        <taxon>Bacillati</taxon>
        <taxon>Bacillota</taxon>
        <taxon>Negativicutes</taxon>
        <taxon>Veillonellales</taxon>
        <taxon>Veillonellaceae</taxon>
        <taxon>Veillonella</taxon>
    </lineage>
</organism>
<evidence type="ECO:0000313" key="8">
    <source>
        <dbReference type="Proteomes" id="UP000255367"/>
    </source>
</evidence>
<dbReference type="AlphaFoldDB" id="A0A380NFE0"/>
<dbReference type="Gene3D" id="3.40.366.10">
    <property type="entry name" value="Malonyl-Coenzyme A Acyl Carrier Protein, domain 2"/>
    <property type="match status" value="1"/>
</dbReference>
<dbReference type="GO" id="GO:0005829">
    <property type="term" value="C:cytosol"/>
    <property type="evidence" value="ECO:0007669"/>
    <property type="project" value="TreeGrafter"/>
</dbReference>
<dbReference type="InterPro" id="IPR016035">
    <property type="entry name" value="Acyl_Trfase/lysoPLipase"/>
</dbReference>
<dbReference type="Gene3D" id="3.30.70.250">
    <property type="entry name" value="Malonyl-CoA ACP transacylase, ACP-binding"/>
    <property type="match status" value="1"/>
</dbReference>
<reference evidence="7 8" key="1">
    <citation type="submission" date="2018-06" db="EMBL/GenBank/DDBJ databases">
        <authorList>
            <consortium name="Pathogen Informatics"/>
            <person name="Doyle S."/>
        </authorList>
    </citation>
    <scope>NUCLEOTIDE SEQUENCE [LARGE SCALE GENOMIC DNA]</scope>
    <source>
        <strain evidence="7 8">NCTC12020</strain>
    </source>
</reference>
<dbReference type="InterPro" id="IPR024925">
    <property type="entry name" value="Malonyl_CoA-ACP_transAc"/>
</dbReference>
<dbReference type="InterPro" id="IPR016036">
    <property type="entry name" value="Malonyl_transacylase_ACP-bd"/>
</dbReference>
<proteinExistence type="inferred from homology"/>
<gene>
    <name evidence="7" type="primary">fabD</name>
    <name evidence="7" type="ORF">NCTC12020_00121</name>
</gene>
<dbReference type="PIRSF" id="PIRSF000446">
    <property type="entry name" value="Mct"/>
    <property type="match status" value="1"/>
</dbReference>
<dbReference type="InterPro" id="IPR050858">
    <property type="entry name" value="Mal-CoA-ACP_Trans/PKS_FabD"/>
</dbReference>
<dbReference type="SMART" id="SM00827">
    <property type="entry name" value="PKS_AT"/>
    <property type="match status" value="1"/>
</dbReference>
<keyword evidence="1 4" id="KW-0808">Transferase</keyword>
<dbReference type="RefSeq" id="WP_115309403.1">
    <property type="nucleotide sequence ID" value="NZ_UHIO01000001.1"/>
</dbReference>
<dbReference type="NCBIfam" id="TIGR00128">
    <property type="entry name" value="fabD"/>
    <property type="match status" value="1"/>
</dbReference>
<evidence type="ECO:0000256" key="1">
    <source>
        <dbReference type="ARBA" id="ARBA00022679"/>
    </source>
</evidence>
<evidence type="ECO:0000256" key="2">
    <source>
        <dbReference type="ARBA" id="ARBA00023315"/>
    </source>
</evidence>